<gene>
    <name evidence="2" type="ORF">ABVK25_001150</name>
</gene>
<name>A0ABR4BKT8_9LECA</name>
<evidence type="ECO:0000256" key="1">
    <source>
        <dbReference type="SAM" id="MobiDB-lite"/>
    </source>
</evidence>
<keyword evidence="3" id="KW-1185">Reference proteome</keyword>
<feature type="compositionally biased region" description="Basic residues" evidence="1">
    <location>
        <begin position="48"/>
        <end position="59"/>
    </location>
</feature>
<proteinExistence type="predicted"/>
<dbReference type="Proteomes" id="UP001590951">
    <property type="component" value="Unassembled WGS sequence"/>
</dbReference>
<sequence length="100" mass="11495">MDGSFETYGSPPVKTEQRWGREDIMDRQPSGNDPYRGRRSPGMQDRRGGHRGGRARSRSPMHIDRYQPGARLPRDDFMTNPAIMLHATEMIVAEGHLRHH</sequence>
<organism evidence="2 3">
    <name type="scientific">Lepraria finkii</name>
    <dbReference type="NCBI Taxonomy" id="1340010"/>
    <lineage>
        <taxon>Eukaryota</taxon>
        <taxon>Fungi</taxon>
        <taxon>Dikarya</taxon>
        <taxon>Ascomycota</taxon>
        <taxon>Pezizomycotina</taxon>
        <taxon>Lecanoromycetes</taxon>
        <taxon>OSLEUM clade</taxon>
        <taxon>Lecanoromycetidae</taxon>
        <taxon>Lecanorales</taxon>
        <taxon>Lecanorineae</taxon>
        <taxon>Stereocaulaceae</taxon>
        <taxon>Lepraria</taxon>
    </lineage>
</organism>
<evidence type="ECO:0000313" key="3">
    <source>
        <dbReference type="Proteomes" id="UP001590951"/>
    </source>
</evidence>
<comment type="caution">
    <text evidence="2">The sequence shown here is derived from an EMBL/GenBank/DDBJ whole genome shotgun (WGS) entry which is preliminary data.</text>
</comment>
<reference evidence="2 3" key="1">
    <citation type="submission" date="2024-09" db="EMBL/GenBank/DDBJ databases">
        <title>Rethinking Asexuality: The Enigmatic Case of Functional Sexual Genes in Lepraria (Stereocaulaceae).</title>
        <authorList>
            <person name="Doellman M."/>
            <person name="Sun Y."/>
            <person name="Barcenas-Pena A."/>
            <person name="Lumbsch H.T."/>
            <person name="Grewe F."/>
        </authorList>
    </citation>
    <scope>NUCLEOTIDE SEQUENCE [LARGE SCALE GENOMIC DNA]</scope>
    <source>
        <strain evidence="2 3">Grewe 0041</strain>
    </source>
</reference>
<feature type="region of interest" description="Disordered" evidence="1">
    <location>
        <begin position="1"/>
        <end position="76"/>
    </location>
</feature>
<evidence type="ECO:0000313" key="2">
    <source>
        <dbReference type="EMBL" id="KAL2058422.1"/>
    </source>
</evidence>
<dbReference type="EMBL" id="JBHFEH010000002">
    <property type="protein sequence ID" value="KAL2058422.1"/>
    <property type="molecule type" value="Genomic_DNA"/>
</dbReference>
<protein>
    <submittedName>
        <fullName evidence="2">Uncharacterized protein</fullName>
    </submittedName>
</protein>
<accession>A0ABR4BKT8</accession>
<feature type="compositionally biased region" description="Basic and acidic residues" evidence="1">
    <location>
        <begin position="15"/>
        <end position="26"/>
    </location>
</feature>